<keyword evidence="4" id="KW-1185">Reference proteome</keyword>
<dbReference type="RefSeq" id="WP_116347715.1">
    <property type="nucleotide sequence ID" value="NZ_NFZW01000007.1"/>
</dbReference>
<dbReference type="InterPro" id="IPR050194">
    <property type="entry name" value="Glycosyltransferase_grp1"/>
</dbReference>
<feature type="domain" description="Glycosyl transferase family 1" evidence="1">
    <location>
        <begin position="173"/>
        <end position="335"/>
    </location>
</feature>
<dbReference type="Pfam" id="PF13439">
    <property type="entry name" value="Glyco_transf_4"/>
    <property type="match status" value="1"/>
</dbReference>
<keyword evidence="3" id="KW-0808">Transferase</keyword>
<reference evidence="4" key="1">
    <citation type="submission" date="2017-05" db="EMBL/GenBank/DDBJ databases">
        <authorList>
            <person name="Sharma S."/>
            <person name="Sidhu C."/>
            <person name="Pinnaka A.K."/>
        </authorList>
    </citation>
    <scope>NUCLEOTIDE SEQUENCE [LARGE SCALE GENOMIC DNA]</scope>
    <source>
        <strain evidence="4">AK93</strain>
    </source>
</reference>
<protein>
    <submittedName>
        <fullName evidence="3">Glycosyl transferase</fullName>
    </submittedName>
</protein>
<dbReference type="GO" id="GO:0016757">
    <property type="term" value="F:glycosyltransferase activity"/>
    <property type="evidence" value="ECO:0007669"/>
    <property type="project" value="InterPro"/>
</dbReference>
<dbReference type="SUPFAM" id="SSF53756">
    <property type="entry name" value="UDP-Glycosyltransferase/glycogen phosphorylase"/>
    <property type="match status" value="1"/>
</dbReference>
<dbReference type="EMBL" id="NFZW01000007">
    <property type="protein sequence ID" value="RFA37428.1"/>
    <property type="molecule type" value="Genomic_DNA"/>
</dbReference>
<feature type="domain" description="Glycosyltransferase subfamily 4-like N-terminal" evidence="2">
    <location>
        <begin position="14"/>
        <end position="161"/>
    </location>
</feature>
<dbReference type="PANTHER" id="PTHR45947:SF3">
    <property type="entry name" value="SULFOQUINOVOSYL TRANSFERASE SQD2"/>
    <property type="match status" value="1"/>
</dbReference>
<name>A0A3E0WXA0_9GAMM</name>
<dbReference type="AlphaFoldDB" id="A0A3E0WXA0"/>
<evidence type="ECO:0000313" key="3">
    <source>
        <dbReference type="EMBL" id="RFA37428.1"/>
    </source>
</evidence>
<dbReference type="Proteomes" id="UP000256763">
    <property type="component" value="Unassembled WGS sequence"/>
</dbReference>
<accession>A0A3E0WXA0</accession>
<evidence type="ECO:0000259" key="2">
    <source>
        <dbReference type="Pfam" id="PF13439"/>
    </source>
</evidence>
<dbReference type="Gene3D" id="3.40.50.2000">
    <property type="entry name" value="Glycogen Phosphorylase B"/>
    <property type="match status" value="2"/>
</dbReference>
<dbReference type="PANTHER" id="PTHR45947">
    <property type="entry name" value="SULFOQUINOVOSYL TRANSFERASE SQD2"/>
    <property type="match status" value="1"/>
</dbReference>
<dbReference type="InterPro" id="IPR001296">
    <property type="entry name" value="Glyco_trans_1"/>
</dbReference>
<comment type="caution">
    <text evidence="3">The sequence shown here is derived from an EMBL/GenBank/DDBJ whole genome shotgun (WGS) entry which is preliminary data.</text>
</comment>
<dbReference type="InterPro" id="IPR028098">
    <property type="entry name" value="Glyco_trans_4-like_N"/>
</dbReference>
<proteinExistence type="predicted"/>
<gene>
    <name evidence="3" type="ORF">CAL65_09070</name>
</gene>
<sequence length="361" mass="39098">MRVLHVETGRHLYGGALQVLFLLRGLQNEPGRHILVCPQGSAIAQAAKQEDLPVHEVPLRGELDARLAPRLARLARHYGSDLIHVHSRRGADVWGGLAGRLAGVPAILSRRVDNPETRLGGLKYRLYQRVITISAGIGEVLRRAGVAEDKLALVHSAVDTDVYTPRNERAWLREEFGLAREATVIGMVAQLIPRKGHDTLLSAIPPIIARHPQTRFLLFGQGPLAAALHAALDKQGLREHVQLTGFRNDLERILPCLDLVVHPAYREGLGVALLQAAACGVPIVAARAGGIPEIVHDGINGRLIAPGAVEELVEAVDALLTQPALAKAYGRQGREIAKERFSIQAMVAGNLAVYRDVLDGF</sequence>
<evidence type="ECO:0000313" key="4">
    <source>
        <dbReference type="Proteomes" id="UP000256763"/>
    </source>
</evidence>
<evidence type="ECO:0000259" key="1">
    <source>
        <dbReference type="Pfam" id="PF00534"/>
    </source>
</evidence>
<dbReference type="Pfam" id="PF00534">
    <property type="entry name" value="Glycos_transf_1"/>
    <property type="match status" value="1"/>
</dbReference>
<organism evidence="3 4">
    <name type="scientific">Alkalilimnicola ehrlichii</name>
    <dbReference type="NCBI Taxonomy" id="351052"/>
    <lineage>
        <taxon>Bacteria</taxon>
        <taxon>Pseudomonadati</taxon>
        <taxon>Pseudomonadota</taxon>
        <taxon>Gammaproteobacteria</taxon>
        <taxon>Chromatiales</taxon>
        <taxon>Ectothiorhodospiraceae</taxon>
        <taxon>Alkalilimnicola</taxon>
    </lineage>
</organism>